<dbReference type="Gene3D" id="3.40.630.10">
    <property type="entry name" value="Zn peptidases"/>
    <property type="match status" value="1"/>
</dbReference>
<keyword evidence="5" id="KW-1185">Reference proteome</keyword>
<dbReference type="Proteomes" id="UP001466331">
    <property type="component" value="Unassembled WGS sequence"/>
</dbReference>
<dbReference type="InterPro" id="IPR036264">
    <property type="entry name" value="Bact_exopeptidase_dim_dom"/>
</dbReference>
<protein>
    <submittedName>
        <fullName evidence="4">M20/M25/M40 family metallo-hydrolase</fullName>
    </submittedName>
</protein>
<gene>
    <name evidence="4" type="ORF">WKV44_00150</name>
</gene>
<dbReference type="InterPro" id="IPR011650">
    <property type="entry name" value="Peptidase_M20_dimer"/>
</dbReference>
<feature type="domain" description="Peptidase M20 dimerisation" evidence="3">
    <location>
        <begin position="213"/>
        <end position="283"/>
    </location>
</feature>
<dbReference type="Gene3D" id="3.30.70.360">
    <property type="match status" value="1"/>
</dbReference>
<evidence type="ECO:0000313" key="4">
    <source>
        <dbReference type="EMBL" id="MEM5946949.1"/>
    </source>
</evidence>
<evidence type="ECO:0000259" key="3">
    <source>
        <dbReference type="Pfam" id="PF07687"/>
    </source>
</evidence>
<dbReference type="PANTHER" id="PTHR43808">
    <property type="entry name" value="ACETYLORNITHINE DEACETYLASE"/>
    <property type="match status" value="1"/>
</dbReference>
<keyword evidence="2" id="KW-0378">Hydrolase</keyword>
<evidence type="ECO:0000313" key="5">
    <source>
        <dbReference type="Proteomes" id="UP001466331"/>
    </source>
</evidence>
<comment type="caution">
    <text evidence="4">The sequence shown here is derived from an EMBL/GenBank/DDBJ whole genome shotgun (WGS) entry which is preliminary data.</text>
</comment>
<dbReference type="SUPFAM" id="SSF55031">
    <property type="entry name" value="Bacterial exopeptidase dimerisation domain"/>
    <property type="match status" value="1"/>
</dbReference>
<sequence>MHPGLREILDLIPAMQEKMSVPTEILLSNLIMISEIPAPTFMEQQRTEFILWRFSENQLLNCSTDEMGNALAILPGTEGNRNILIAAHVDTPFPESVDHTINVLPGTVTGPGVGDNGLGVAALMTLPLFLEHLNIKLNSNLILMGSVKSLGKGNIAGMRFFMEHSNFPIHAGICIEGVKLGRLSYSSIGMLRGEIINHVPEQYDWSRFGAGGAIVNINEVINRILEIPLPRRPRTSIIFGSIKGGSSFNVIPRSAELRFEIRSEDEGMVDHLNREIQNIAAEVSSHTGTDVEFKEYARRKPGGLRFSHPLAESARAILEELGITPRISPSTSELSAFIDANIPAVTIGLTDGENLNETTESIALDPITKGMSQLIGLILAIDRGYCDESK</sequence>
<proteinExistence type="predicted"/>
<name>A0ABU9U905_9SPIR</name>
<dbReference type="PANTHER" id="PTHR43808:SF17">
    <property type="entry name" value="PEPTIDASE M20"/>
    <property type="match status" value="1"/>
</dbReference>
<evidence type="ECO:0000256" key="1">
    <source>
        <dbReference type="ARBA" id="ARBA00022723"/>
    </source>
</evidence>
<accession>A0ABU9U905</accession>
<organism evidence="4 5">
    <name type="scientific">Rarispira pelagica</name>
    <dbReference type="NCBI Taxonomy" id="3141764"/>
    <lineage>
        <taxon>Bacteria</taxon>
        <taxon>Pseudomonadati</taxon>
        <taxon>Spirochaetota</taxon>
        <taxon>Spirochaetia</taxon>
        <taxon>Winmispirales</taxon>
        <taxon>Winmispiraceae</taxon>
        <taxon>Rarispira</taxon>
    </lineage>
</organism>
<reference evidence="4 5" key="1">
    <citation type="submission" date="2024-03" db="EMBL/GenBank/DDBJ databases">
        <title>Ignisphaera cupida sp. nov., a hyperthermophilic hydrolytic archaeon from a hot spring of Kamchatka, and proposal of Ignisphaeraceae fam. nov.</title>
        <authorList>
            <person name="Podosokorskaya O.A."/>
            <person name="Elcheninov A.G."/>
            <person name="Maltseva A.I."/>
            <person name="Zayulina K.S."/>
            <person name="Novikov A."/>
            <person name="Merkel A.Y."/>
        </authorList>
    </citation>
    <scope>NUCLEOTIDE SEQUENCE [LARGE SCALE GENOMIC DNA]</scope>
    <source>
        <strain evidence="4 5">38H-sp</strain>
    </source>
</reference>
<dbReference type="InterPro" id="IPR050072">
    <property type="entry name" value="Peptidase_M20A"/>
</dbReference>
<evidence type="ECO:0000256" key="2">
    <source>
        <dbReference type="ARBA" id="ARBA00022801"/>
    </source>
</evidence>
<dbReference type="RefSeq" id="WP_420068403.1">
    <property type="nucleotide sequence ID" value="NZ_JBCHKQ010000001.1"/>
</dbReference>
<dbReference type="Pfam" id="PF01546">
    <property type="entry name" value="Peptidase_M20"/>
    <property type="match status" value="1"/>
</dbReference>
<dbReference type="Pfam" id="PF07687">
    <property type="entry name" value="M20_dimer"/>
    <property type="match status" value="1"/>
</dbReference>
<dbReference type="SUPFAM" id="SSF53187">
    <property type="entry name" value="Zn-dependent exopeptidases"/>
    <property type="match status" value="1"/>
</dbReference>
<dbReference type="InterPro" id="IPR002933">
    <property type="entry name" value="Peptidase_M20"/>
</dbReference>
<dbReference type="EMBL" id="JBCHKQ010000001">
    <property type="protein sequence ID" value="MEM5946949.1"/>
    <property type="molecule type" value="Genomic_DNA"/>
</dbReference>
<keyword evidence="1" id="KW-0479">Metal-binding</keyword>